<dbReference type="Proteomes" id="UP000613193">
    <property type="component" value="Unassembled WGS sequence"/>
</dbReference>
<gene>
    <name evidence="7" type="primary">pglX</name>
    <name evidence="7" type="ORF">I5M19_12095</name>
</gene>
<accession>A0A934PVA2</accession>
<organism evidence="7 8">
    <name type="scientific">Mucilaginibacter segetis</name>
    <dbReference type="NCBI Taxonomy" id="2793071"/>
    <lineage>
        <taxon>Bacteria</taxon>
        <taxon>Pseudomonadati</taxon>
        <taxon>Bacteroidota</taxon>
        <taxon>Sphingobacteriia</taxon>
        <taxon>Sphingobacteriales</taxon>
        <taxon>Sphingobacteriaceae</taxon>
        <taxon>Mucilaginibacter</taxon>
    </lineage>
</organism>
<feature type="domain" description="Type II methyltransferase M.TaqI-like" evidence="6">
    <location>
        <begin position="320"/>
        <end position="577"/>
    </location>
</feature>
<dbReference type="InterPro" id="IPR002052">
    <property type="entry name" value="DNA_methylase_N6_adenine_CS"/>
</dbReference>
<dbReference type="GO" id="GO:0003676">
    <property type="term" value="F:nucleic acid binding"/>
    <property type="evidence" value="ECO:0007669"/>
    <property type="project" value="InterPro"/>
</dbReference>
<comment type="caution">
    <text evidence="7">The sequence shown here is derived from an EMBL/GenBank/DDBJ whole genome shotgun (WGS) entry which is preliminary data.</text>
</comment>
<dbReference type="GO" id="GO:0032259">
    <property type="term" value="P:methylation"/>
    <property type="evidence" value="ECO:0007669"/>
    <property type="project" value="UniProtKB-KW"/>
</dbReference>
<protein>
    <recommendedName>
        <fullName evidence="1">site-specific DNA-methyltransferase (adenine-specific)</fullName>
        <ecNumber evidence="1">2.1.1.72</ecNumber>
    </recommendedName>
</protein>
<evidence type="ECO:0000313" key="7">
    <source>
        <dbReference type="EMBL" id="MBK0380055.1"/>
    </source>
</evidence>
<dbReference type="Pfam" id="PF07669">
    <property type="entry name" value="Eco57I"/>
    <property type="match status" value="1"/>
</dbReference>
<comment type="catalytic activity">
    <reaction evidence="5">
        <text>a 2'-deoxyadenosine in DNA + S-adenosyl-L-methionine = an N(6)-methyl-2'-deoxyadenosine in DNA + S-adenosyl-L-homocysteine + H(+)</text>
        <dbReference type="Rhea" id="RHEA:15197"/>
        <dbReference type="Rhea" id="RHEA-COMP:12418"/>
        <dbReference type="Rhea" id="RHEA-COMP:12419"/>
        <dbReference type="ChEBI" id="CHEBI:15378"/>
        <dbReference type="ChEBI" id="CHEBI:57856"/>
        <dbReference type="ChEBI" id="CHEBI:59789"/>
        <dbReference type="ChEBI" id="CHEBI:90615"/>
        <dbReference type="ChEBI" id="CHEBI:90616"/>
        <dbReference type="EC" id="2.1.1.72"/>
    </reaction>
</comment>
<dbReference type="InterPro" id="IPR029063">
    <property type="entry name" value="SAM-dependent_MTases_sf"/>
</dbReference>
<dbReference type="GO" id="GO:0006304">
    <property type="term" value="P:DNA modification"/>
    <property type="evidence" value="ECO:0007669"/>
    <property type="project" value="InterPro"/>
</dbReference>
<evidence type="ECO:0000256" key="1">
    <source>
        <dbReference type="ARBA" id="ARBA00011900"/>
    </source>
</evidence>
<dbReference type="PANTHER" id="PTHR33841">
    <property type="entry name" value="DNA METHYLTRANSFERASE YEEA-RELATED"/>
    <property type="match status" value="1"/>
</dbReference>
<dbReference type="InterPro" id="IPR047939">
    <property type="entry name" value="BREX_1_PglX"/>
</dbReference>
<dbReference type="PROSITE" id="PS00092">
    <property type="entry name" value="N6_MTASE"/>
    <property type="match status" value="1"/>
</dbReference>
<dbReference type="PRINTS" id="PR00507">
    <property type="entry name" value="N12N6MTFRASE"/>
</dbReference>
<dbReference type="InterPro" id="IPR011639">
    <property type="entry name" value="MethylTrfase_TaqI-like_dom"/>
</dbReference>
<dbReference type="NCBIfam" id="NF033452">
    <property type="entry name" value="BREX_1_MTaseX"/>
    <property type="match status" value="1"/>
</dbReference>
<evidence type="ECO:0000256" key="2">
    <source>
        <dbReference type="ARBA" id="ARBA00022603"/>
    </source>
</evidence>
<reference evidence="7" key="1">
    <citation type="submission" date="2020-12" db="EMBL/GenBank/DDBJ databases">
        <title>Bacterial novel species Mucilaginibacter sp. SD-g isolated from soil.</title>
        <authorList>
            <person name="Jung H.-Y."/>
        </authorList>
    </citation>
    <scope>NUCLEOTIDE SEQUENCE</scope>
    <source>
        <strain evidence="7">SD-g</strain>
    </source>
</reference>
<dbReference type="SUPFAM" id="SSF53335">
    <property type="entry name" value="S-adenosyl-L-methionine-dependent methyltransferases"/>
    <property type="match status" value="1"/>
</dbReference>
<dbReference type="InterPro" id="IPR050953">
    <property type="entry name" value="N4_N6_ade-DNA_methylase"/>
</dbReference>
<dbReference type="RefSeq" id="WP_200066586.1">
    <property type="nucleotide sequence ID" value="NZ_JAEHFW010000002.1"/>
</dbReference>
<dbReference type="Gene3D" id="3.40.50.150">
    <property type="entry name" value="Vaccinia Virus protein VP39"/>
    <property type="match status" value="1"/>
</dbReference>
<evidence type="ECO:0000256" key="3">
    <source>
        <dbReference type="ARBA" id="ARBA00022679"/>
    </source>
</evidence>
<evidence type="ECO:0000256" key="5">
    <source>
        <dbReference type="ARBA" id="ARBA00047942"/>
    </source>
</evidence>
<evidence type="ECO:0000256" key="4">
    <source>
        <dbReference type="ARBA" id="ARBA00022691"/>
    </source>
</evidence>
<evidence type="ECO:0000313" key="8">
    <source>
        <dbReference type="Proteomes" id="UP000613193"/>
    </source>
</evidence>
<dbReference type="EC" id="2.1.1.72" evidence="1"/>
<dbReference type="PANTHER" id="PTHR33841:SF1">
    <property type="entry name" value="DNA METHYLTRANSFERASE A"/>
    <property type="match status" value="1"/>
</dbReference>
<keyword evidence="2" id="KW-0489">Methyltransferase</keyword>
<keyword evidence="8" id="KW-1185">Reference proteome</keyword>
<name>A0A934PVA2_9SPHI</name>
<dbReference type="GO" id="GO:0009007">
    <property type="term" value="F:site-specific DNA-methyltransferase (adenine-specific) activity"/>
    <property type="evidence" value="ECO:0007669"/>
    <property type="project" value="UniProtKB-EC"/>
</dbReference>
<evidence type="ECO:0000259" key="6">
    <source>
        <dbReference type="Pfam" id="PF07669"/>
    </source>
</evidence>
<proteinExistence type="predicted"/>
<dbReference type="AlphaFoldDB" id="A0A934PVA2"/>
<sequence>MKLAEHVELIRKLIDTAFRNRLGRMGVTASVLQPVDAIPAEYRFERKSIEGIREVWIAETGTVSEAYEKLVEEFTFTLFNRLAALKVMEAHILHPEIITRRTQHGDRSFAHKHWLEQNPDGRNEEMEGLVRFIEDQLTVLTTDIPLFSPQHPYHLLPTAIELNGIMNAFNQVETDPQVESDIWKSDDVLGWLYESYNNYKKAAHKESGDKTEFNKVSIQSQVYTPRWVVKFLVDNSLGKLYLEMFPDSEIKNRYKIANAPKTQTRAPKPITEIKLIDPATGSGNFLLYGFDLFYDLYIDQIENYGAEYDERKIAELIITNNLHGVDLDDRAIQLAQLGLYIKAKRKKRSAKIEHFNIVSSDFFLPPYSEVKHIFEESAELGEVERNLMADLWGDLQNAYKFGALIRLEEKLNLKWFGTKKHVDQNQIALFGQENLDDFENFRELFFINLHKAVTQNTAKQGQTFLNTKTQDAITFLQLLTQKYDVAVANPPYTDSSDFGPELKVFIDTNYKQPYKFNSNLYATFIKRSFELIDEQGKMALIHPLTFMYIKTFEDVRKFIIDKLHINIFVDYGLSNLFGSVMVDPAFYVLEKEIHSNDSLFISLDQYTRTPNEKFKKDFCLKSLDDYIANIPNKHNITLPQSKLKIIESWPFIYWISDGFREKFKEKTILDMFNPAQGAATTDNNKFLRFWWEVEENSISINYNEDKRKWVKYSKGGPFNKWYGNLWVLLNWGANGQDLISAGAVLRNSNFYLQEGITYSASGSKGASYRYLPSNCIFDTGGSCIFLGKTYKNLNYLIAFLNSPLSTYIVDCLNPTVNTQVGDLQRIPIVKPSKSLENGISVLANENIIIKKNLCEFKLVETNYKNNPLTLYSDVSLTSRLLTHLNGENAQLTHVLINEAVINNLIFEVYDLSEQDRQQIEAKMGRPVGELPVLNSARQAYLEEIKLEEENVINHIENLRAIDFEESQILPIKIEFNALYQSNNDLEEFCIRHQVNPINVWFWFKESKILPQGRAADIALEFLADSLRTILKDDEDGIIPLVALPGEPKLADRLEQHCFSQGFNSAQFMQLDALIGRPINEYIEQHFFKDLSDHLNLFMYLPKTPFIWHLSSGAHQGFEAYIIIYKWNRDSLYKLKSSYLSKRTESLQYRNLQIGDSVTAQAQTEKEIIRLQLQEIAVFSKKIDELIAEGYDPKLDGGVGKNIAPLQKKGMLKAEVLKSTQLQKYLNADW</sequence>
<dbReference type="EMBL" id="JAEHFW010000002">
    <property type="protein sequence ID" value="MBK0380055.1"/>
    <property type="molecule type" value="Genomic_DNA"/>
</dbReference>
<keyword evidence="3" id="KW-0808">Transferase</keyword>
<keyword evidence="4" id="KW-0949">S-adenosyl-L-methionine</keyword>